<dbReference type="EMBL" id="VSSQ01009827">
    <property type="protein sequence ID" value="MPM42705.1"/>
    <property type="molecule type" value="Genomic_DNA"/>
</dbReference>
<accession>A0A644ZP70</accession>
<dbReference type="Pfam" id="PF14606">
    <property type="entry name" value="Lipase_GDSL_3"/>
    <property type="match status" value="1"/>
</dbReference>
<comment type="caution">
    <text evidence="3">The sequence shown here is derived from an EMBL/GenBank/DDBJ whole genome shotgun (WGS) entry which is preliminary data.</text>
</comment>
<evidence type="ECO:0008006" key="4">
    <source>
        <dbReference type="Google" id="ProtNLM"/>
    </source>
</evidence>
<dbReference type="Gene3D" id="3.40.50.1110">
    <property type="entry name" value="SGNH hydrolase"/>
    <property type="match status" value="1"/>
</dbReference>
<organism evidence="3">
    <name type="scientific">bioreactor metagenome</name>
    <dbReference type="NCBI Taxonomy" id="1076179"/>
    <lineage>
        <taxon>unclassified sequences</taxon>
        <taxon>metagenomes</taxon>
        <taxon>ecological metagenomes</taxon>
    </lineage>
</organism>
<evidence type="ECO:0000313" key="3">
    <source>
        <dbReference type="EMBL" id="MPM42705.1"/>
    </source>
</evidence>
<proteinExistence type="predicted"/>
<dbReference type="Pfam" id="PF14607">
    <property type="entry name" value="GxDLY"/>
    <property type="match status" value="1"/>
</dbReference>
<dbReference type="InterPro" id="IPR032740">
    <property type="entry name" value="GxDLY"/>
</dbReference>
<dbReference type="SUPFAM" id="SSF52266">
    <property type="entry name" value="SGNH hydrolase"/>
    <property type="match status" value="1"/>
</dbReference>
<evidence type="ECO:0000259" key="1">
    <source>
        <dbReference type="Pfam" id="PF14606"/>
    </source>
</evidence>
<feature type="domain" description="SGNH hydrolase-type esterase" evidence="1">
    <location>
        <begin position="179"/>
        <end position="348"/>
    </location>
</feature>
<dbReference type="Gene3D" id="2.60.120.260">
    <property type="entry name" value="Galactose-binding domain-like"/>
    <property type="match status" value="1"/>
</dbReference>
<dbReference type="InterPro" id="IPR013830">
    <property type="entry name" value="SGNH_hydro"/>
</dbReference>
<reference evidence="3" key="1">
    <citation type="submission" date="2019-08" db="EMBL/GenBank/DDBJ databases">
        <authorList>
            <person name="Kucharzyk K."/>
            <person name="Murdoch R.W."/>
            <person name="Higgins S."/>
            <person name="Loffler F."/>
        </authorList>
    </citation>
    <scope>NUCLEOTIDE SEQUENCE</scope>
</reference>
<dbReference type="InterPro" id="IPR036514">
    <property type="entry name" value="SGNH_hydro_sf"/>
</dbReference>
<evidence type="ECO:0000259" key="2">
    <source>
        <dbReference type="Pfam" id="PF14607"/>
    </source>
</evidence>
<name>A0A644ZP70_9ZZZZ</name>
<dbReference type="AlphaFoldDB" id="A0A644ZP70"/>
<feature type="domain" description="SGNH hydrolase-type esterase N-terminal" evidence="2">
    <location>
        <begin position="25"/>
        <end position="168"/>
    </location>
</feature>
<protein>
    <recommendedName>
        <fullName evidence="4">SGNH hydrolase-type esterase domain-containing protein</fullName>
    </recommendedName>
</protein>
<gene>
    <name evidence="3" type="ORF">SDC9_89374</name>
</gene>
<sequence length="357" mass="39877">MNDNNQAVDQNLVVKSSTGLTDAVFYNVKAQPFGLYGLYEPYSEGSFTRMPQSVSSTVNPGVEWGAHFTAGGRVRFSTDSPYIAIKAVIKSVSRFPHMPMTNSAGFDMYVDKGGDSRYVHTFVPPMDMTDGFESAYNFPESGTHSVTVNFPLYGTVDLLYIGIKENTSVFKEADYIPVKPILYYGSSITQGGCASRPGTSYQAIISRKFNIDYINLGFSGAARGEDTMTDYLAGIDASVFVCDYDYNAPDVDHLEKTHSRLYRRYRAVRPNVPIIFVSNPDYIDNDDNIRRREIIFRTYSEAYRGGDKDVYFIDGVNLFGTYGHDSCTVDGCHPNDLGFWRMADVIGETIGNILRKK</sequence>